<evidence type="ECO:0000256" key="3">
    <source>
        <dbReference type="ARBA" id="ARBA00022989"/>
    </source>
</evidence>
<dbReference type="EMBL" id="BAAAQG010000012">
    <property type="protein sequence ID" value="GAA1714942.1"/>
    <property type="molecule type" value="Genomic_DNA"/>
</dbReference>
<protein>
    <submittedName>
        <fullName evidence="8">MFS transporter</fullName>
    </submittedName>
</protein>
<dbReference type="InterPro" id="IPR011701">
    <property type="entry name" value="MFS"/>
</dbReference>
<keyword evidence="2 6" id="KW-0812">Transmembrane</keyword>
<keyword evidence="4 6" id="KW-0472">Membrane</keyword>
<evidence type="ECO:0000256" key="2">
    <source>
        <dbReference type="ARBA" id="ARBA00022692"/>
    </source>
</evidence>
<keyword evidence="3 6" id="KW-1133">Transmembrane helix</keyword>
<evidence type="ECO:0000256" key="5">
    <source>
        <dbReference type="SAM" id="MobiDB-lite"/>
    </source>
</evidence>
<reference evidence="9" key="1">
    <citation type="journal article" date="2019" name="Int. J. Syst. Evol. Microbiol.">
        <title>The Global Catalogue of Microorganisms (GCM) 10K type strain sequencing project: providing services to taxonomists for standard genome sequencing and annotation.</title>
        <authorList>
            <consortium name="The Broad Institute Genomics Platform"/>
            <consortium name="The Broad Institute Genome Sequencing Center for Infectious Disease"/>
            <person name="Wu L."/>
            <person name="Ma J."/>
        </authorList>
    </citation>
    <scope>NUCLEOTIDE SEQUENCE [LARGE SCALE GENOMIC DNA]</scope>
    <source>
        <strain evidence="9">JCM 16002</strain>
    </source>
</reference>
<evidence type="ECO:0000256" key="4">
    <source>
        <dbReference type="ARBA" id="ARBA00023136"/>
    </source>
</evidence>
<feature type="transmembrane region" description="Helical" evidence="6">
    <location>
        <begin position="298"/>
        <end position="318"/>
    </location>
</feature>
<dbReference type="Proteomes" id="UP001500383">
    <property type="component" value="Unassembled WGS sequence"/>
</dbReference>
<dbReference type="InterPro" id="IPR020846">
    <property type="entry name" value="MFS_dom"/>
</dbReference>
<feature type="compositionally biased region" description="Low complexity" evidence="5">
    <location>
        <begin position="520"/>
        <end position="539"/>
    </location>
</feature>
<sequence>MLELTTGRRRWLLFVNIVAVSLVVATMSALYTSLPDIAVATGATQAQLTWIVDSYTLALAALVLTAGALGDRFGRRATLIVGLALFTVSSALPIWLDSPLWVIVLRAVAGVGAAFVMPSTLSLLTASFPSERRGSAVGMWAGFAGIGGIVGLLSSGVMLEVWSWKAIFVVYSGIGLLVLLAALTIGESVASRHGRPDVLGSVFSALAVGGVVFGLIEGAHTSFSDPLVVVTLIVAAVSLLAFVLVELRATDPLLDVRYFRRRGFATGSISVGMQFLTIFGFFLLIVQYLQLVKGYDPIAASLALAPMALPVLLFSLVSPRITAVVGLRVVSVVGVGAIAAGMILLSRLGVDSTYWDIMWPMLAAGVGLGLSTAPATSAIVSDISVDEQGVAAAVNDAMREVGAAIGIALSGSILAGRYATGIVDVLPGVPESGRQAVESSFAGAVEFVAVAGPALQGIVDAAADVFVTGISDALFALGLVAAGAAVVLLFVAPGRGYVPHGESETGDAAAAAAAAATTGDAGVAGGSEPASMASASAPARNRGTRPRP</sequence>
<feature type="transmembrane region" description="Helical" evidence="6">
    <location>
        <begin position="136"/>
        <end position="154"/>
    </location>
</feature>
<dbReference type="PANTHER" id="PTHR42718">
    <property type="entry name" value="MAJOR FACILITATOR SUPERFAMILY MULTIDRUG TRANSPORTER MFSC"/>
    <property type="match status" value="1"/>
</dbReference>
<feature type="transmembrane region" description="Helical" evidence="6">
    <location>
        <begin position="357"/>
        <end position="380"/>
    </location>
</feature>
<feature type="region of interest" description="Disordered" evidence="5">
    <location>
        <begin position="520"/>
        <end position="548"/>
    </location>
</feature>
<dbReference type="CDD" id="cd17321">
    <property type="entry name" value="MFS_MMR_MDR_like"/>
    <property type="match status" value="1"/>
</dbReference>
<dbReference type="Gene3D" id="1.20.1250.20">
    <property type="entry name" value="MFS general substrate transporter like domains"/>
    <property type="match status" value="1"/>
</dbReference>
<name>A0ABP4UZH2_9ACTN</name>
<dbReference type="InterPro" id="IPR036259">
    <property type="entry name" value="MFS_trans_sf"/>
</dbReference>
<accession>A0ABP4UZH2</accession>
<organism evidence="8 9">
    <name type="scientific">Dietzia cercidiphylli</name>
    <dbReference type="NCBI Taxonomy" id="498199"/>
    <lineage>
        <taxon>Bacteria</taxon>
        <taxon>Bacillati</taxon>
        <taxon>Actinomycetota</taxon>
        <taxon>Actinomycetes</taxon>
        <taxon>Mycobacteriales</taxon>
        <taxon>Dietziaceae</taxon>
        <taxon>Dietzia</taxon>
    </lineage>
</organism>
<dbReference type="Gene3D" id="1.20.1720.10">
    <property type="entry name" value="Multidrug resistance protein D"/>
    <property type="match status" value="1"/>
</dbReference>
<comment type="caution">
    <text evidence="8">The sequence shown here is derived from an EMBL/GenBank/DDBJ whole genome shotgun (WGS) entry which is preliminary data.</text>
</comment>
<evidence type="ECO:0000313" key="9">
    <source>
        <dbReference type="Proteomes" id="UP001500383"/>
    </source>
</evidence>
<feature type="transmembrane region" description="Helical" evidence="6">
    <location>
        <begin position="198"/>
        <end position="216"/>
    </location>
</feature>
<feature type="domain" description="Major facilitator superfamily (MFS) profile" evidence="7">
    <location>
        <begin position="12"/>
        <end position="496"/>
    </location>
</feature>
<feature type="transmembrane region" description="Helical" evidence="6">
    <location>
        <begin position="166"/>
        <end position="186"/>
    </location>
</feature>
<feature type="transmembrane region" description="Helical" evidence="6">
    <location>
        <begin position="268"/>
        <end position="286"/>
    </location>
</feature>
<evidence type="ECO:0000256" key="1">
    <source>
        <dbReference type="ARBA" id="ARBA00004651"/>
    </source>
</evidence>
<feature type="transmembrane region" description="Helical" evidence="6">
    <location>
        <begin position="473"/>
        <end position="492"/>
    </location>
</feature>
<comment type="subcellular location">
    <subcellularLocation>
        <location evidence="1">Cell membrane</location>
        <topology evidence="1">Multi-pass membrane protein</topology>
    </subcellularLocation>
</comment>
<feature type="transmembrane region" description="Helical" evidence="6">
    <location>
        <begin position="12"/>
        <end position="31"/>
    </location>
</feature>
<evidence type="ECO:0000313" key="8">
    <source>
        <dbReference type="EMBL" id="GAA1714942.1"/>
    </source>
</evidence>
<evidence type="ECO:0000259" key="7">
    <source>
        <dbReference type="PROSITE" id="PS50850"/>
    </source>
</evidence>
<feature type="transmembrane region" description="Helical" evidence="6">
    <location>
        <begin position="325"/>
        <end position="345"/>
    </location>
</feature>
<keyword evidence="9" id="KW-1185">Reference proteome</keyword>
<dbReference type="SUPFAM" id="SSF103473">
    <property type="entry name" value="MFS general substrate transporter"/>
    <property type="match status" value="1"/>
</dbReference>
<dbReference type="Pfam" id="PF07690">
    <property type="entry name" value="MFS_1"/>
    <property type="match status" value="1"/>
</dbReference>
<feature type="transmembrane region" description="Helical" evidence="6">
    <location>
        <begin position="401"/>
        <end position="420"/>
    </location>
</feature>
<feature type="transmembrane region" description="Helical" evidence="6">
    <location>
        <begin position="77"/>
        <end position="96"/>
    </location>
</feature>
<feature type="transmembrane region" description="Helical" evidence="6">
    <location>
        <begin position="102"/>
        <end position="124"/>
    </location>
</feature>
<feature type="transmembrane region" description="Helical" evidence="6">
    <location>
        <begin position="51"/>
        <end position="70"/>
    </location>
</feature>
<gene>
    <name evidence="8" type="ORF">GCM10009831_25760</name>
</gene>
<dbReference type="PANTHER" id="PTHR42718:SF42">
    <property type="entry name" value="EXPORT PROTEIN"/>
    <property type="match status" value="1"/>
</dbReference>
<evidence type="ECO:0000256" key="6">
    <source>
        <dbReference type="SAM" id="Phobius"/>
    </source>
</evidence>
<dbReference type="RefSeq" id="WP_259848356.1">
    <property type="nucleotide sequence ID" value="NZ_JAALEA010000336.1"/>
</dbReference>
<feature type="transmembrane region" description="Helical" evidence="6">
    <location>
        <begin position="228"/>
        <end position="247"/>
    </location>
</feature>
<dbReference type="PROSITE" id="PS50850">
    <property type="entry name" value="MFS"/>
    <property type="match status" value="1"/>
</dbReference>
<proteinExistence type="predicted"/>